<keyword evidence="1" id="KW-1133">Transmembrane helix</keyword>
<proteinExistence type="predicted"/>
<dbReference type="PANTHER" id="PTHR35550:SF2">
    <property type="entry name" value="OS05G0401200 PROTEIN"/>
    <property type="match status" value="1"/>
</dbReference>
<accession>A0A7C3VLX1</accession>
<sequence>MTTTPDTTTTQTIQLTPKYGIPLVLLIGAVPLLVVQPWIGLVVEVFALFLVYQTATIRLQFTDTALDVYRSGNLIRRFPYQEWLNWEIFWPPVPILFYFREVKSIHFLPVLFDPKMLQQCLEERCPRHNN</sequence>
<reference evidence="2" key="1">
    <citation type="journal article" date="2020" name="mSystems">
        <title>Genome- and Community-Level Interaction Insights into Carbon Utilization and Element Cycling Functions of Hydrothermarchaeota in Hydrothermal Sediment.</title>
        <authorList>
            <person name="Zhou Z."/>
            <person name="Liu Y."/>
            <person name="Xu W."/>
            <person name="Pan J."/>
            <person name="Luo Z.H."/>
            <person name="Li M."/>
        </authorList>
    </citation>
    <scope>NUCLEOTIDE SEQUENCE [LARGE SCALE GENOMIC DNA]</scope>
    <source>
        <strain evidence="2">SpSt-374</strain>
    </source>
</reference>
<evidence type="ECO:0000256" key="1">
    <source>
        <dbReference type="SAM" id="Phobius"/>
    </source>
</evidence>
<evidence type="ECO:0000313" key="2">
    <source>
        <dbReference type="EMBL" id="HGG00998.1"/>
    </source>
</evidence>
<name>A0A7C3VLX1_9CYAN</name>
<dbReference type="PANTHER" id="PTHR35550">
    <property type="match status" value="1"/>
</dbReference>
<gene>
    <name evidence="2" type="ORF">ENR15_10195</name>
</gene>
<keyword evidence="1" id="KW-0472">Membrane</keyword>
<dbReference type="AlphaFoldDB" id="A0A7C3VLX1"/>
<feature type="transmembrane region" description="Helical" evidence="1">
    <location>
        <begin position="20"/>
        <end position="52"/>
    </location>
</feature>
<dbReference type="EMBL" id="DSPX01000099">
    <property type="protein sequence ID" value="HGG00998.1"/>
    <property type="molecule type" value="Genomic_DNA"/>
</dbReference>
<protein>
    <submittedName>
        <fullName evidence="2">DUF3119 family protein</fullName>
    </submittedName>
</protein>
<dbReference type="InterPro" id="IPR021467">
    <property type="entry name" value="DUF3119"/>
</dbReference>
<keyword evidence="1" id="KW-0812">Transmembrane</keyword>
<dbReference type="Pfam" id="PF11317">
    <property type="entry name" value="DUF3119"/>
    <property type="match status" value="1"/>
</dbReference>
<organism evidence="2">
    <name type="scientific">Planktothricoides sp. SpSt-374</name>
    <dbReference type="NCBI Taxonomy" id="2282167"/>
    <lineage>
        <taxon>Bacteria</taxon>
        <taxon>Bacillati</taxon>
        <taxon>Cyanobacteriota</taxon>
        <taxon>Cyanophyceae</taxon>
        <taxon>Oscillatoriophycideae</taxon>
        <taxon>Oscillatoriales</taxon>
        <taxon>Oscillatoriaceae</taxon>
        <taxon>Planktothricoides</taxon>
    </lineage>
</organism>
<comment type="caution">
    <text evidence="2">The sequence shown here is derived from an EMBL/GenBank/DDBJ whole genome shotgun (WGS) entry which is preliminary data.</text>
</comment>